<dbReference type="PANTHER" id="PTHR46897:SF1">
    <property type="entry name" value="VESICLE-ASSOCIATED MEMBRANE PROTEIN 4"/>
    <property type="match status" value="1"/>
</dbReference>
<organism evidence="12 13">
    <name type="scientific">Geodia barretti</name>
    <name type="common">Barrett's horny sponge</name>
    <dbReference type="NCBI Taxonomy" id="519541"/>
    <lineage>
        <taxon>Eukaryota</taxon>
        <taxon>Metazoa</taxon>
        <taxon>Porifera</taxon>
        <taxon>Demospongiae</taxon>
        <taxon>Heteroscleromorpha</taxon>
        <taxon>Tetractinellida</taxon>
        <taxon>Astrophorina</taxon>
        <taxon>Geodiidae</taxon>
        <taxon>Geodia</taxon>
    </lineage>
</organism>
<dbReference type="GO" id="GO:0090161">
    <property type="term" value="P:Golgi ribbon formation"/>
    <property type="evidence" value="ECO:0007669"/>
    <property type="project" value="InterPro"/>
</dbReference>
<feature type="transmembrane region" description="Helical" evidence="10">
    <location>
        <begin position="87"/>
        <end position="110"/>
    </location>
</feature>
<protein>
    <submittedName>
        <fullName evidence="12">Vesicle-associated membrane protein 4</fullName>
    </submittedName>
</protein>
<keyword evidence="3 10" id="KW-0812">Transmembrane</keyword>
<evidence type="ECO:0000256" key="5">
    <source>
        <dbReference type="ARBA" id="ARBA00022989"/>
    </source>
</evidence>
<gene>
    <name evidence="12" type="ORF">GBAR_LOCUS6340</name>
</gene>
<proteinExistence type="inferred from homology"/>
<feature type="region of interest" description="Disordered" evidence="9">
    <location>
        <begin position="1"/>
        <end position="26"/>
    </location>
</feature>
<dbReference type="PROSITE" id="PS50892">
    <property type="entry name" value="V_SNARE"/>
    <property type="match status" value="1"/>
</dbReference>
<evidence type="ECO:0000259" key="11">
    <source>
        <dbReference type="PROSITE" id="PS50892"/>
    </source>
</evidence>
<dbReference type="GO" id="GO:0016020">
    <property type="term" value="C:membrane"/>
    <property type="evidence" value="ECO:0007669"/>
    <property type="project" value="InterPro"/>
</dbReference>
<comment type="caution">
    <text evidence="12">The sequence shown here is derived from an EMBL/GenBank/DDBJ whole genome shotgun (WGS) entry which is preliminary data.</text>
</comment>
<evidence type="ECO:0000313" key="13">
    <source>
        <dbReference type="Proteomes" id="UP001174909"/>
    </source>
</evidence>
<evidence type="ECO:0000256" key="8">
    <source>
        <dbReference type="PROSITE-ProRule" id="PRU00290"/>
    </source>
</evidence>
<feature type="compositionally biased region" description="Polar residues" evidence="9">
    <location>
        <begin position="1"/>
        <end position="13"/>
    </location>
</feature>
<dbReference type="GO" id="GO:0016192">
    <property type="term" value="P:vesicle-mediated transport"/>
    <property type="evidence" value="ECO:0007669"/>
    <property type="project" value="InterPro"/>
</dbReference>
<dbReference type="InterPro" id="IPR042887">
    <property type="entry name" value="VAMP4"/>
</dbReference>
<evidence type="ECO:0000256" key="3">
    <source>
        <dbReference type="ARBA" id="ARBA00022692"/>
    </source>
</evidence>
<dbReference type="FunFam" id="1.20.5.110:FF:000004">
    <property type="entry name" value="Vesicle-associated membrane protein 7"/>
    <property type="match status" value="1"/>
</dbReference>
<reference evidence="12" key="1">
    <citation type="submission" date="2023-03" db="EMBL/GenBank/DDBJ databases">
        <authorList>
            <person name="Steffen K."/>
            <person name="Cardenas P."/>
        </authorList>
    </citation>
    <scope>NUCLEOTIDE SEQUENCE</scope>
</reference>
<sequence>MTPNGPHQSSRVNHQPVRTEHGNEKIKQVQRQVQGVMGVMKDNISKVLERGEKLTDLQDKSEELVGSATTFRVTSRRMARKAWWQQFRIKLFIVALVLILVSVIIIVIVLRSRPSS</sequence>
<evidence type="ECO:0000256" key="9">
    <source>
        <dbReference type="SAM" id="MobiDB-lite"/>
    </source>
</evidence>
<evidence type="ECO:0000256" key="2">
    <source>
        <dbReference type="ARBA" id="ARBA00022448"/>
    </source>
</evidence>
<dbReference type="PANTHER" id="PTHR46897">
    <property type="entry name" value="VESICLE-ASSOCIATED MEMBRANE PROTEIN 4"/>
    <property type="match status" value="1"/>
</dbReference>
<evidence type="ECO:0000256" key="1">
    <source>
        <dbReference type="ARBA" id="ARBA00008025"/>
    </source>
</evidence>
<dbReference type="EMBL" id="CASHTH010000960">
    <property type="protein sequence ID" value="CAI8009453.1"/>
    <property type="molecule type" value="Genomic_DNA"/>
</dbReference>
<feature type="domain" description="V-SNARE coiled-coil homology" evidence="11">
    <location>
        <begin position="25"/>
        <end position="85"/>
    </location>
</feature>
<dbReference type="AlphaFoldDB" id="A0AA35REX5"/>
<comment type="similarity">
    <text evidence="1">Belongs to the synaptobrevin family.</text>
</comment>
<dbReference type="InterPro" id="IPR016444">
    <property type="entry name" value="Synaptobrevin/VAMP"/>
</dbReference>
<evidence type="ECO:0000256" key="10">
    <source>
        <dbReference type="SAM" id="Phobius"/>
    </source>
</evidence>
<dbReference type="Pfam" id="PF00957">
    <property type="entry name" value="Synaptobrevin"/>
    <property type="match status" value="1"/>
</dbReference>
<dbReference type="InterPro" id="IPR042855">
    <property type="entry name" value="V_SNARE_CC"/>
</dbReference>
<dbReference type="GO" id="GO:0005737">
    <property type="term" value="C:cytoplasm"/>
    <property type="evidence" value="ECO:0007669"/>
    <property type="project" value="UniProtKB-ARBA"/>
</dbReference>
<evidence type="ECO:0000256" key="7">
    <source>
        <dbReference type="ARBA" id="ARBA00046280"/>
    </source>
</evidence>
<accession>A0AA35REX5</accession>
<dbReference type="PIRSF" id="PIRSF005409">
    <property type="entry name" value="Synaptobrevin_euk"/>
    <property type="match status" value="1"/>
</dbReference>
<keyword evidence="2" id="KW-0813">Transport</keyword>
<evidence type="ECO:0000313" key="12">
    <source>
        <dbReference type="EMBL" id="CAI8009453.1"/>
    </source>
</evidence>
<feature type="compositionally biased region" description="Basic and acidic residues" evidence="9">
    <location>
        <begin position="17"/>
        <end position="26"/>
    </location>
</feature>
<name>A0AA35REX5_GEOBA</name>
<dbReference type="InterPro" id="IPR001388">
    <property type="entry name" value="Synaptobrevin-like"/>
</dbReference>
<keyword evidence="4" id="KW-0653">Protein transport</keyword>
<keyword evidence="5 10" id="KW-1133">Transmembrane helix</keyword>
<evidence type="ECO:0000256" key="4">
    <source>
        <dbReference type="ARBA" id="ARBA00022927"/>
    </source>
</evidence>
<dbReference type="GO" id="GO:0012505">
    <property type="term" value="C:endomembrane system"/>
    <property type="evidence" value="ECO:0007669"/>
    <property type="project" value="UniProtKB-SubCell"/>
</dbReference>
<dbReference type="GO" id="GO:0015031">
    <property type="term" value="P:protein transport"/>
    <property type="evidence" value="ECO:0007669"/>
    <property type="project" value="UniProtKB-KW"/>
</dbReference>
<dbReference type="Proteomes" id="UP001174909">
    <property type="component" value="Unassembled WGS sequence"/>
</dbReference>
<evidence type="ECO:0000256" key="6">
    <source>
        <dbReference type="ARBA" id="ARBA00023136"/>
    </source>
</evidence>
<keyword evidence="6 10" id="KW-0472">Membrane</keyword>
<dbReference type="SUPFAM" id="SSF58038">
    <property type="entry name" value="SNARE fusion complex"/>
    <property type="match status" value="1"/>
</dbReference>
<dbReference type="PROSITE" id="PS00417">
    <property type="entry name" value="SYNAPTOBREVIN"/>
    <property type="match status" value="1"/>
</dbReference>
<keyword evidence="13" id="KW-1185">Reference proteome</keyword>
<dbReference type="PRINTS" id="PR00219">
    <property type="entry name" value="SYNAPTOBREVN"/>
</dbReference>
<comment type="subcellular location">
    <subcellularLocation>
        <location evidence="7">Endomembrane system</location>
        <topology evidence="7">Single-pass type IV membrane protein</topology>
    </subcellularLocation>
</comment>
<keyword evidence="8" id="KW-0175">Coiled coil</keyword>
<dbReference type="Gene3D" id="1.20.5.110">
    <property type="match status" value="1"/>
</dbReference>